<reference evidence="2 3" key="1">
    <citation type="submission" date="2018-11" db="EMBL/GenBank/DDBJ databases">
        <authorList>
            <consortium name="Pathogen Informatics"/>
        </authorList>
    </citation>
    <scope>NUCLEOTIDE SEQUENCE [LARGE SCALE GENOMIC DNA]</scope>
    <source>
        <strain>Denwood</strain>
        <strain evidence="3">Zambia</strain>
    </source>
</reference>
<feature type="compositionally biased region" description="Acidic residues" evidence="1">
    <location>
        <begin position="78"/>
        <end position="102"/>
    </location>
</feature>
<proteinExistence type="predicted"/>
<evidence type="ECO:0000313" key="2">
    <source>
        <dbReference type="EMBL" id="VDP81882.1"/>
    </source>
</evidence>
<keyword evidence="3" id="KW-1185">Reference proteome</keyword>
<organism evidence="2 3">
    <name type="scientific">Schistosoma mattheei</name>
    <dbReference type="NCBI Taxonomy" id="31246"/>
    <lineage>
        <taxon>Eukaryota</taxon>
        <taxon>Metazoa</taxon>
        <taxon>Spiralia</taxon>
        <taxon>Lophotrochozoa</taxon>
        <taxon>Platyhelminthes</taxon>
        <taxon>Trematoda</taxon>
        <taxon>Digenea</taxon>
        <taxon>Strigeidida</taxon>
        <taxon>Schistosomatoidea</taxon>
        <taxon>Schistosomatidae</taxon>
        <taxon>Schistosoma</taxon>
    </lineage>
</organism>
<feature type="region of interest" description="Disordered" evidence="1">
    <location>
        <begin position="74"/>
        <end position="104"/>
    </location>
</feature>
<sequence>MEYYYFAQRVKSLLPFKIIAYPDLIDAHGSTDCEPFYSTDQLIERYFNQQSNLSNDNMTTPSYCKSKLSQVTSAVNDNADDDVDDNDDDYDDDDDDDEEEEEKCAHLSNVHEEILDDLRRFIESNDLINRVVYDIDELIKSQYQSLSLKQIHQSQEEEEQEQRRRRRRQQQEQGQHSSTLKMKSNQLLLNSNLEYNVSDTISEVSTKSSKMNVLSSTVISTSCVQIMNNDHTVDNSSLDSTKLTSNNHQQDYHCPSSTISSSLDNFNLTNHDELL</sequence>
<accession>A0A3P8G047</accession>
<gene>
    <name evidence="2" type="ORF">SMTD_LOCUS20218</name>
</gene>
<dbReference type="Proteomes" id="UP000269396">
    <property type="component" value="Unassembled WGS sequence"/>
</dbReference>
<evidence type="ECO:0000256" key="1">
    <source>
        <dbReference type="SAM" id="MobiDB-lite"/>
    </source>
</evidence>
<feature type="compositionally biased region" description="Polar residues" evidence="1">
    <location>
        <begin position="174"/>
        <end position="185"/>
    </location>
</feature>
<protein>
    <submittedName>
        <fullName evidence="2">Uncharacterized protein</fullName>
    </submittedName>
</protein>
<name>A0A3P8G047_9TREM</name>
<dbReference type="EMBL" id="UZAL01043899">
    <property type="protein sequence ID" value="VDP81882.1"/>
    <property type="molecule type" value="Genomic_DNA"/>
</dbReference>
<dbReference type="AlphaFoldDB" id="A0A3P8G047"/>
<feature type="region of interest" description="Disordered" evidence="1">
    <location>
        <begin position="236"/>
        <end position="265"/>
    </location>
</feature>
<feature type="region of interest" description="Disordered" evidence="1">
    <location>
        <begin position="149"/>
        <end position="185"/>
    </location>
</feature>
<evidence type="ECO:0000313" key="3">
    <source>
        <dbReference type="Proteomes" id="UP000269396"/>
    </source>
</evidence>